<dbReference type="CDD" id="cd04301">
    <property type="entry name" value="NAT_SF"/>
    <property type="match status" value="1"/>
</dbReference>
<dbReference type="SUPFAM" id="SSF55729">
    <property type="entry name" value="Acyl-CoA N-acyltransferases (Nat)"/>
    <property type="match status" value="1"/>
</dbReference>
<dbReference type="Gene3D" id="3.40.630.30">
    <property type="match status" value="1"/>
</dbReference>
<gene>
    <name evidence="4" type="ORF">DI565_09325</name>
</gene>
<keyword evidence="2" id="KW-0012">Acyltransferase</keyword>
<proteinExistence type="predicted"/>
<dbReference type="AlphaFoldDB" id="A0A2W5KIZ2"/>
<dbReference type="Proteomes" id="UP000249577">
    <property type="component" value="Unassembled WGS sequence"/>
</dbReference>
<dbReference type="InterPro" id="IPR016181">
    <property type="entry name" value="Acyl_CoA_acyltransferase"/>
</dbReference>
<evidence type="ECO:0000313" key="4">
    <source>
        <dbReference type="EMBL" id="PZQ15999.1"/>
    </source>
</evidence>
<dbReference type="Pfam" id="PF00583">
    <property type="entry name" value="Acetyltransf_1"/>
    <property type="match status" value="1"/>
</dbReference>
<dbReference type="GO" id="GO:0008080">
    <property type="term" value="F:N-acetyltransferase activity"/>
    <property type="evidence" value="ECO:0007669"/>
    <property type="project" value="TreeGrafter"/>
</dbReference>
<dbReference type="PANTHER" id="PTHR10545:SF42">
    <property type="entry name" value="ACETYLTRANSFERASE"/>
    <property type="match status" value="1"/>
</dbReference>
<organism evidence="4 5">
    <name type="scientific">Ancylobacter novellus</name>
    <name type="common">Thiobacillus novellus</name>
    <dbReference type="NCBI Taxonomy" id="921"/>
    <lineage>
        <taxon>Bacteria</taxon>
        <taxon>Pseudomonadati</taxon>
        <taxon>Pseudomonadota</taxon>
        <taxon>Alphaproteobacteria</taxon>
        <taxon>Hyphomicrobiales</taxon>
        <taxon>Xanthobacteraceae</taxon>
        <taxon>Ancylobacter</taxon>
    </lineage>
</organism>
<evidence type="ECO:0000256" key="2">
    <source>
        <dbReference type="ARBA" id="ARBA00023315"/>
    </source>
</evidence>
<dbReference type="PANTHER" id="PTHR10545">
    <property type="entry name" value="DIAMINE N-ACETYLTRANSFERASE"/>
    <property type="match status" value="1"/>
</dbReference>
<name>A0A2W5KIZ2_ANCNO</name>
<keyword evidence="1 4" id="KW-0808">Transferase</keyword>
<feature type="domain" description="N-acetyltransferase" evidence="3">
    <location>
        <begin position="4"/>
        <end position="151"/>
    </location>
</feature>
<accession>A0A2W5KIZ2</accession>
<dbReference type="PROSITE" id="PS51186">
    <property type="entry name" value="GNAT"/>
    <property type="match status" value="1"/>
</dbReference>
<reference evidence="4 5" key="1">
    <citation type="submission" date="2017-08" db="EMBL/GenBank/DDBJ databases">
        <title>Infants hospitalized years apart are colonized by the same room-sourced microbial strains.</title>
        <authorList>
            <person name="Brooks B."/>
            <person name="Olm M.R."/>
            <person name="Firek B.A."/>
            <person name="Baker R."/>
            <person name="Thomas B.C."/>
            <person name="Morowitz M.J."/>
            <person name="Banfield J.F."/>
        </authorList>
    </citation>
    <scope>NUCLEOTIDE SEQUENCE [LARGE SCALE GENOMIC DNA]</scope>
    <source>
        <strain evidence="4">S2_005_003_R2_43</strain>
    </source>
</reference>
<dbReference type="InterPro" id="IPR000182">
    <property type="entry name" value="GNAT_dom"/>
</dbReference>
<dbReference type="InterPro" id="IPR051016">
    <property type="entry name" value="Diverse_Substrate_AcTransf"/>
</dbReference>
<evidence type="ECO:0000256" key="1">
    <source>
        <dbReference type="ARBA" id="ARBA00022679"/>
    </source>
</evidence>
<sequence>MSSFEIDDLRSADFAQWSRLWAAYNAFYRREVPSAVTEATWRRFFDDAEPMHALVMRDGEALVGFVHYIFHRHTALDRHICYLQDLFVASDRRGAGLGRRLIERVALAAAEHGSQRVYWLTHETNHDAMSLYDKLAARSGFVQYVKPTGLA</sequence>
<evidence type="ECO:0000313" key="5">
    <source>
        <dbReference type="Proteomes" id="UP000249577"/>
    </source>
</evidence>
<protein>
    <submittedName>
        <fullName evidence="4">GNAT family N-acetyltransferase</fullName>
    </submittedName>
</protein>
<comment type="caution">
    <text evidence="4">The sequence shown here is derived from an EMBL/GenBank/DDBJ whole genome shotgun (WGS) entry which is preliminary data.</text>
</comment>
<evidence type="ECO:0000259" key="3">
    <source>
        <dbReference type="PROSITE" id="PS51186"/>
    </source>
</evidence>
<dbReference type="EMBL" id="QFPN01000004">
    <property type="protein sequence ID" value="PZQ15999.1"/>
    <property type="molecule type" value="Genomic_DNA"/>
</dbReference>